<dbReference type="InterPro" id="IPR011604">
    <property type="entry name" value="PDDEXK-like_dom_sf"/>
</dbReference>
<keyword evidence="6 15" id="KW-0347">Helicase</keyword>
<gene>
    <name evidence="15 19" type="primary">recB</name>
    <name evidence="19" type="ORF">H8A87_09090</name>
</gene>
<organism evidence="19 20">
    <name type="scientific">Xenorhabdus lircayensis</name>
    <dbReference type="NCBI Taxonomy" id="2763499"/>
    <lineage>
        <taxon>Bacteria</taxon>
        <taxon>Pseudomonadati</taxon>
        <taxon>Pseudomonadota</taxon>
        <taxon>Gammaproteobacteria</taxon>
        <taxon>Enterobacterales</taxon>
        <taxon>Morganellaceae</taxon>
        <taxon>Xenorhabdus</taxon>
    </lineage>
</organism>
<proteinExistence type="inferred from homology"/>
<keyword evidence="8 15" id="KW-0067">ATP-binding</keyword>
<dbReference type="PANTHER" id="PTHR11070:SF23">
    <property type="entry name" value="RECBCD ENZYME SUBUNIT RECB"/>
    <property type="match status" value="1"/>
</dbReference>
<evidence type="ECO:0000256" key="1">
    <source>
        <dbReference type="ARBA" id="ARBA00022722"/>
    </source>
</evidence>
<evidence type="ECO:0000256" key="6">
    <source>
        <dbReference type="ARBA" id="ARBA00022806"/>
    </source>
</evidence>
<dbReference type="InterPro" id="IPR004586">
    <property type="entry name" value="RecB"/>
</dbReference>
<evidence type="ECO:0000256" key="3">
    <source>
        <dbReference type="ARBA" id="ARBA00022741"/>
    </source>
</evidence>
<feature type="region of interest" description="DNA-binding and helicase activity, interacts with RecC" evidence="15">
    <location>
        <begin position="1"/>
        <end position="882"/>
    </location>
</feature>
<keyword evidence="2 15" id="KW-0479">Metal-binding</keyword>
<dbReference type="InterPro" id="IPR038726">
    <property type="entry name" value="PDDEXK_AddAB-type"/>
</dbReference>
<name>A0ABS0U7Z7_9GAMM</name>
<comment type="catalytic activity">
    <reaction evidence="13 15">
        <text>Couples ATP hydrolysis with the unwinding of duplex DNA by translocating in the 3'-5' direction.</text>
        <dbReference type="EC" id="5.6.2.4"/>
    </reaction>
</comment>
<evidence type="ECO:0000256" key="14">
    <source>
        <dbReference type="ARBA" id="ARBA00048988"/>
    </source>
</evidence>
<dbReference type="Pfam" id="PF12705">
    <property type="entry name" value="PDDEXK_1"/>
    <property type="match status" value="1"/>
</dbReference>
<evidence type="ECO:0000313" key="20">
    <source>
        <dbReference type="Proteomes" id="UP000696184"/>
    </source>
</evidence>
<feature type="active site" description="For nuclease activity" evidence="15">
    <location>
        <position position="1127"/>
    </location>
</feature>
<keyword evidence="12 15" id="KW-0413">Isomerase</keyword>
<dbReference type="InterPro" id="IPR027417">
    <property type="entry name" value="P-loop_NTPase"/>
</dbReference>
<dbReference type="NCBIfam" id="TIGR00609">
    <property type="entry name" value="recB"/>
    <property type="match status" value="1"/>
</dbReference>
<evidence type="ECO:0000313" key="19">
    <source>
        <dbReference type="EMBL" id="MBI6548871.1"/>
    </source>
</evidence>
<keyword evidence="3 15" id="KW-0547">Nucleotide-binding</keyword>
<feature type="binding site" evidence="15">
    <location>
        <position position="1127"/>
    </location>
    <ligand>
        <name>Mg(2+)</name>
        <dbReference type="ChEBI" id="CHEBI:18420"/>
    </ligand>
</feature>
<dbReference type="PROSITE" id="PS51217">
    <property type="entry name" value="UVRD_HELICASE_CTER"/>
    <property type="match status" value="1"/>
</dbReference>
<feature type="region of interest" description="Nuclease activity, interacts with RecD and RecA" evidence="15">
    <location>
        <begin position="927"/>
        <end position="1228"/>
    </location>
</feature>
<keyword evidence="10 15" id="KW-0238">DNA-binding</keyword>
<dbReference type="EMBL" id="JACOII010000034">
    <property type="protein sequence ID" value="MBI6548871.1"/>
    <property type="molecule type" value="Genomic_DNA"/>
</dbReference>
<dbReference type="PROSITE" id="PS51198">
    <property type="entry name" value="UVRD_HELICASE_ATP_BIND"/>
    <property type="match status" value="1"/>
</dbReference>
<feature type="binding site" evidence="16">
    <location>
        <begin position="35"/>
        <end position="42"/>
    </location>
    <ligand>
        <name>ATP</name>
        <dbReference type="ChEBI" id="CHEBI:30616"/>
    </ligand>
</feature>
<dbReference type="InterPro" id="IPR011335">
    <property type="entry name" value="Restrct_endonuc-II-like"/>
</dbReference>
<protein>
    <recommendedName>
        <fullName evidence="15">RecBCD enzyme subunit RecB</fullName>
        <ecNumber evidence="15">3.1.11.5</ecNumber>
        <ecNumber evidence="15">5.6.2.4</ecNumber>
    </recommendedName>
    <alternativeName>
        <fullName evidence="15">DNA 3'-5' helicase subunit RecB</fullName>
    </alternativeName>
    <alternativeName>
        <fullName evidence="15">Exonuclease V subunit RecB</fullName>
        <shortName evidence="15">ExoV subunit RecB</shortName>
    </alternativeName>
    <alternativeName>
        <fullName evidence="15">Helicase/nuclease RecBCD subunit RecB</fullName>
    </alternativeName>
</protein>
<keyword evidence="7 15" id="KW-0269">Exonuclease</keyword>
<comment type="function">
    <text evidence="15">A helicase/nuclease that prepares dsDNA breaks (DSB) for recombinational DNA repair. Binds to DSBs and unwinds DNA via a highly rapid and processive ATP-dependent bidirectional helicase activity. Unwinds dsDNA until it encounters a Chi (crossover hotspot instigator) sequence from the 3' direction. Cuts ssDNA a few nucleotides 3' to the Chi site. The properties and activities of the enzyme are changed at Chi. The Chi-altered holoenzyme produces a long 3'-ssDNA overhang and facilitates RecA-binding to the ssDNA for homologous DNA recombination and repair. Holoenzyme degrades any linearized DNA that is unable to undergo homologous recombination. In the holoenzyme this subunit contributes ATPase, 3'-5' helicase, exonuclease activity and loads RecA onto ssDNA.</text>
</comment>
<keyword evidence="4 15" id="KW-0227">DNA damage</keyword>
<feature type="binding site" evidence="15">
    <location>
        <position position="1114"/>
    </location>
    <ligand>
        <name>Mg(2+)</name>
        <dbReference type="ChEBI" id="CHEBI:18420"/>
    </ligand>
</feature>
<evidence type="ECO:0000256" key="10">
    <source>
        <dbReference type="ARBA" id="ARBA00023125"/>
    </source>
</evidence>
<keyword evidence="1 15" id="KW-0540">Nuclease</keyword>
<evidence type="ECO:0000256" key="8">
    <source>
        <dbReference type="ARBA" id="ARBA00022840"/>
    </source>
</evidence>
<keyword evidence="9 15" id="KW-0460">Magnesium</keyword>
<dbReference type="SUPFAM" id="SSF52980">
    <property type="entry name" value="Restriction endonuclease-like"/>
    <property type="match status" value="1"/>
</dbReference>
<dbReference type="EC" id="3.1.11.5" evidence="15"/>
<dbReference type="HAMAP" id="MF_01485">
    <property type="entry name" value="RecB"/>
    <property type="match status" value="1"/>
</dbReference>
<evidence type="ECO:0000256" key="11">
    <source>
        <dbReference type="ARBA" id="ARBA00023204"/>
    </source>
</evidence>
<evidence type="ECO:0000256" key="4">
    <source>
        <dbReference type="ARBA" id="ARBA00022763"/>
    </source>
</evidence>
<dbReference type="NCBIfam" id="NF008128">
    <property type="entry name" value="PRK10876.1"/>
    <property type="match status" value="1"/>
</dbReference>
<dbReference type="InterPro" id="IPR014017">
    <property type="entry name" value="DNA_helicase_UvrD-like_C"/>
</dbReference>
<comment type="domain">
    <text evidence="15">The C-terminal domain has nuclease activity and interacts with RecD. It interacts with RecA, facilitating its loading onto ssDNA.</text>
</comment>
<comment type="catalytic activity">
    <reaction evidence="15">
        <text>Exonucleolytic cleavage (in the presence of ATP) in either 5'- to 3'- or 3'- to 5'-direction to yield 5'-phosphooligonucleotides.</text>
        <dbReference type="EC" id="3.1.11.5"/>
    </reaction>
</comment>
<dbReference type="SUPFAM" id="SSF52540">
    <property type="entry name" value="P-loop containing nucleoside triphosphate hydrolases"/>
    <property type="match status" value="1"/>
</dbReference>
<dbReference type="Pfam" id="PF00580">
    <property type="entry name" value="UvrD-helicase"/>
    <property type="match status" value="1"/>
</dbReference>
<comment type="cofactor">
    <cofactor evidence="15">
        <name>Mg(2+)</name>
        <dbReference type="ChEBI" id="CHEBI:18420"/>
    </cofactor>
    <text evidence="15">Binds 1 Mg(2+) ion per subunit.</text>
</comment>
<comment type="subunit">
    <text evidence="15">Heterotrimer of RecB, RecC and RecD. All subunits contribute to DNA-binding. Interacts with RecA.</text>
</comment>
<dbReference type="CDD" id="cd22352">
    <property type="entry name" value="RecB_C-like"/>
    <property type="match status" value="1"/>
</dbReference>
<dbReference type="Pfam" id="PF13361">
    <property type="entry name" value="UvrD_C"/>
    <property type="match status" value="2"/>
</dbReference>
<evidence type="ECO:0000256" key="5">
    <source>
        <dbReference type="ARBA" id="ARBA00022801"/>
    </source>
</evidence>
<feature type="domain" description="UvrD-like helicase C-terminal" evidence="18">
    <location>
        <begin position="503"/>
        <end position="769"/>
    </location>
</feature>
<dbReference type="Gene3D" id="3.90.320.10">
    <property type="match status" value="1"/>
</dbReference>
<evidence type="ECO:0000256" key="7">
    <source>
        <dbReference type="ARBA" id="ARBA00022839"/>
    </source>
</evidence>
<comment type="domain">
    <text evidence="15">The N-terminal DNA-binding domain is a ssDNA-dependent ATPase and has ATP-dependent 3'-5' helicase function. This domain interacts with RecC.</text>
</comment>
<feature type="binding site" evidence="15">
    <location>
        <position position="1003"/>
    </location>
    <ligand>
        <name>Mg(2+)</name>
        <dbReference type="ChEBI" id="CHEBI:18420"/>
    </ligand>
</feature>
<comment type="catalytic activity">
    <reaction evidence="14 15">
        <text>ATP + H2O = ADP + phosphate + H(+)</text>
        <dbReference type="Rhea" id="RHEA:13065"/>
        <dbReference type="ChEBI" id="CHEBI:15377"/>
        <dbReference type="ChEBI" id="CHEBI:15378"/>
        <dbReference type="ChEBI" id="CHEBI:30616"/>
        <dbReference type="ChEBI" id="CHEBI:43474"/>
        <dbReference type="ChEBI" id="CHEBI:456216"/>
        <dbReference type="EC" id="5.6.2.4"/>
    </reaction>
</comment>
<evidence type="ECO:0000256" key="2">
    <source>
        <dbReference type="ARBA" id="ARBA00022723"/>
    </source>
</evidence>
<sequence>MSKEIPGHQILGHQVESHKLNPLTLPLYGQRLIEASAGTGKTYTIGLFYLRLLLGLGGSAAFSRPLNVEEILVVTFTEAATDELRGRIRENIHQLRLACIREETAVSDPTYQQLLNEIPDKESAANWLLAAERQMDEAAIYTIHGFCQRMLVHNAFESGVLFDQTLIQDESQLRKQGCADFWRRHCYPLPLPIAVEISRIWSGPEALLKDISDYLQGDMPYIVNAPVSDETLFSRHQKIIEQIDSIKCQWNDVASDLHDLIAKSGVDKRSYSSRYLPNWLNNASEWAKSPTTDYQLPKELDKFCQSRLVEKTKKGDAPQHPLFEAIDGLYQHPLTLKDIIISKAIVEVRQSVNQEKLVRGYMGFDDLLTRLDSALRRAGGEQLAVTIRQRYPVAMIDEFQDTDPQQYRIFQAIYCYQSENELPENQSSENGLLFIGDPKQAIYAFRGADIFTYIRARSNVSAHYTLETNWRSSAPMVRAVNKLFYRTERPFLFEQIPFINVNTAEKNRGLRFSLHNEDQAALRFWLQPGEGVSKGRYEQSMARLCAAQIRDWLQAGQEGKALLYQAEKNRPVMAADITVLVRDRREASLIRNELNELKIPSVFLSNRESVFDTPEAKDLLWLLQAVLSPEKARELRSALASSLFGMSAQQIDQLNHDEIAWDHLVDEFDGYARLWRSRGVLPMLRAVMVKHQIAENLLAGDDGERRLTDIMHIGELLQEASQQLDSEHAVARWLAQQISRPNPQSEAQQMRLESDRHLVQICTIHKSKGLEYPLVCLPFICSYRKQKQAIYHDRHNFEAHLSISHDDEKLKEALELADEERLAEDLRLLYVALTRAVYHCSVGVAPLIKGNRGKTGETDLHLSALGYLLQKGQKGDAELLVSSLDELCDDSIEIKRVEETANVQWCSQSENLLSLGARRFQRSIRDDWRVTSYSGLQHSASHTISHSILENRASAFGESVDVIVQSISPKLDIDARGEKQEEQSLQVTPHTFPRGTSAGTFLHGILEDLDFGNPPDQAWLVEKLMASGFDEHWAPVLEQWIKDILSAELNEQGIQLASVPSHLQQSEMQFYLPVDKILHSKAMDALTRRYDPLSAQCAPLAFHQVKGMLKGFIDLVFCWQDKFYVVDYKSNWLGESSQSYTQEAMAKAMIDHRYDLQYQLYTLALHRYLRHRLAHYDYRQNFGGVIYLFLRGIDKNNPGHGIYHYLPPFEFIDELDTLFSAVGEEQSV</sequence>
<accession>A0ABS0U7Z7</accession>
<evidence type="ECO:0000259" key="18">
    <source>
        <dbReference type="PROSITE" id="PS51217"/>
    </source>
</evidence>
<dbReference type="Gene3D" id="1.10.3170.10">
    <property type="entry name" value="Recbcd, chain B, domain 2"/>
    <property type="match status" value="1"/>
</dbReference>
<dbReference type="EC" id="5.6.2.4" evidence="15"/>
<feature type="domain" description="UvrD-like helicase ATP-binding" evidence="17">
    <location>
        <begin position="14"/>
        <end position="473"/>
    </location>
</feature>
<dbReference type="Proteomes" id="UP000696184">
    <property type="component" value="Unassembled WGS sequence"/>
</dbReference>
<keyword evidence="11 15" id="KW-0234">DNA repair</keyword>
<reference evidence="19 20" key="1">
    <citation type="submission" date="2020-08" db="EMBL/GenBank/DDBJ databases">
        <title>Description of Xenorhabdus lircayensis sp. nov., the symbiotic bacterium associated with the entomopathogenic nematode Steirnernema unicornum.</title>
        <authorList>
            <person name="Castaneda-Alvarez C."/>
            <person name="Prodan S."/>
            <person name="Zamorano A."/>
            <person name="San-Blas E."/>
            <person name="Aballay E."/>
        </authorList>
    </citation>
    <scope>NUCLEOTIDE SEQUENCE [LARGE SCALE GENOMIC DNA]</scope>
    <source>
        <strain evidence="19 20">VLS</strain>
    </source>
</reference>
<dbReference type="RefSeq" id="WP_198689655.1">
    <property type="nucleotide sequence ID" value="NZ_CAWPUD010000032.1"/>
</dbReference>
<comment type="miscellaneous">
    <text evidence="15">In the RecBCD complex, RecB has a slow 3'-5' helicase, an exonuclease activity and loads RecA onto ssDNA, RecD has a fast 5'-3' helicase activity, while RecC stimulates the ATPase and processivity of the RecB helicase and contributes to recognition of the Chi site.</text>
</comment>
<evidence type="ECO:0000259" key="17">
    <source>
        <dbReference type="PROSITE" id="PS51198"/>
    </source>
</evidence>
<comment type="caution">
    <text evidence="19">The sequence shown here is derived from an EMBL/GenBank/DDBJ whole genome shotgun (WGS) entry which is preliminary data.</text>
</comment>
<evidence type="ECO:0000256" key="9">
    <source>
        <dbReference type="ARBA" id="ARBA00022842"/>
    </source>
</evidence>
<keyword evidence="5 15" id="KW-0378">Hydrolase</keyword>
<evidence type="ECO:0000256" key="16">
    <source>
        <dbReference type="PROSITE-ProRule" id="PRU00560"/>
    </source>
</evidence>
<dbReference type="InterPro" id="IPR014016">
    <property type="entry name" value="UvrD-like_ATP-bd"/>
</dbReference>
<dbReference type="Gene3D" id="1.10.486.10">
    <property type="entry name" value="PCRA, domain 4"/>
    <property type="match status" value="1"/>
</dbReference>
<comment type="similarity">
    <text evidence="15">Belongs to the helicase family. UvrD subfamily.</text>
</comment>
<dbReference type="PANTHER" id="PTHR11070">
    <property type="entry name" value="UVRD / RECB / PCRA DNA HELICASE FAMILY MEMBER"/>
    <property type="match status" value="1"/>
</dbReference>
<evidence type="ECO:0000256" key="12">
    <source>
        <dbReference type="ARBA" id="ARBA00023235"/>
    </source>
</evidence>
<dbReference type="InterPro" id="IPR000212">
    <property type="entry name" value="DNA_helicase_UvrD/REP"/>
</dbReference>
<evidence type="ECO:0000256" key="13">
    <source>
        <dbReference type="ARBA" id="ARBA00034617"/>
    </source>
</evidence>
<evidence type="ECO:0000256" key="15">
    <source>
        <dbReference type="HAMAP-Rule" id="MF_01485"/>
    </source>
</evidence>
<dbReference type="Gene3D" id="3.40.50.300">
    <property type="entry name" value="P-loop containing nucleotide triphosphate hydrolases"/>
    <property type="match status" value="2"/>
</dbReference>
<keyword evidence="20" id="KW-1185">Reference proteome</keyword>